<dbReference type="KEGG" id="mbah:HYN46_05715"/>
<evidence type="ECO:0000256" key="1">
    <source>
        <dbReference type="SAM" id="MobiDB-lite"/>
    </source>
</evidence>
<proteinExistence type="predicted"/>
<dbReference type="RefSeq" id="WP_114898486.1">
    <property type="nucleotide sequence ID" value="NZ_CP031222.1"/>
</dbReference>
<dbReference type="Pfam" id="PF07023">
    <property type="entry name" value="DUF1315"/>
    <property type="match status" value="1"/>
</dbReference>
<feature type="region of interest" description="Disordered" evidence="1">
    <location>
        <begin position="65"/>
        <end position="95"/>
    </location>
</feature>
<protein>
    <submittedName>
        <fullName evidence="2">DUF1315 family protein</fullName>
    </submittedName>
</protein>
<evidence type="ECO:0000313" key="2">
    <source>
        <dbReference type="EMBL" id="AXI02376.1"/>
    </source>
</evidence>
<dbReference type="InterPro" id="IPR009749">
    <property type="entry name" value="DUF1315"/>
</dbReference>
<dbReference type="AlphaFoldDB" id="A0A345P517"/>
<gene>
    <name evidence="2" type="ORF">HYN46_05715</name>
</gene>
<sequence length="95" mass="10769">MSTDVLDPEATLAALTPEIVDRLRTAVEIGKWPNGDRLTPEQRATSMQAVLIWEMKHLPENQRTGYIDKGKKEGEACDTDHNHAPHDEERPLRLI</sequence>
<organism evidence="2 3">
    <name type="scientific">Aquirhabdus parva</name>
    <dbReference type="NCBI Taxonomy" id="2283318"/>
    <lineage>
        <taxon>Bacteria</taxon>
        <taxon>Pseudomonadati</taxon>
        <taxon>Pseudomonadota</taxon>
        <taxon>Gammaproteobacteria</taxon>
        <taxon>Moraxellales</taxon>
        <taxon>Moraxellaceae</taxon>
        <taxon>Aquirhabdus</taxon>
    </lineage>
</organism>
<reference evidence="2 3" key="1">
    <citation type="submission" date="2018-07" db="EMBL/GenBank/DDBJ databases">
        <title>Genome sequencing of Moraxellaceae gen. HYN0046.</title>
        <authorList>
            <person name="Kim M."/>
            <person name="Yi H."/>
        </authorList>
    </citation>
    <scope>NUCLEOTIDE SEQUENCE [LARGE SCALE GENOMIC DNA]</scope>
    <source>
        <strain evidence="2 3">HYN0046</strain>
    </source>
</reference>
<dbReference type="OrthoDB" id="5616307at2"/>
<name>A0A345P517_9GAMM</name>
<accession>A0A345P517</accession>
<evidence type="ECO:0000313" key="3">
    <source>
        <dbReference type="Proteomes" id="UP000253940"/>
    </source>
</evidence>
<dbReference type="Proteomes" id="UP000253940">
    <property type="component" value="Chromosome"/>
</dbReference>
<keyword evidence="3" id="KW-1185">Reference proteome</keyword>
<dbReference type="EMBL" id="CP031222">
    <property type="protein sequence ID" value="AXI02376.1"/>
    <property type="molecule type" value="Genomic_DNA"/>
</dbReference>